<dbReference type="PROSITE" id="PS50076">
    <property type="entry name" value="DNAJ_2"/>
    <property type="match status" value="1"/>
</dbReference>
<dbReference type="SUPFAM" id="SSF46565">
    <property type="entry name" value="Chaperone J-domain"/>
    <property type="match status" value="1"/>
</dbReference>
<dbReference type="AlphaFoldDB" id="A0A292YHB8"/>
<sequence length="68" mass="8379">MKDIEKRYKSLAKRFHTDVGGNEEKMKEINTAYKILKEYITNYKFTFNEDEIKKQYPEEFLKNFKVFE</sequence>
<evidence type="ECO:0000313" key="2">
    <source>
        <dbReference type="EMBL" id="GAX88134.1"/>
    </source>
</evidence>
<evidence type="ECO:0000313" key="3">
    <source>
        <dbReference type="Proteomes" id="UP000217944"/>
    </source>
</evidence>
<comment type="caution">
    <text evidence="2">The sequence shown here is derived from an EMBL/GenBank/DDBJ whole genome shotgun (WGS) entry which is preliminary data.</text>
</comment>
<dbReference type="EMBL" id="BDME01000006">
    <property type="protein sequence ID" value="GAX88134.1"/>
    <property type="molecule type" value="Genomic_DNA"/>
</dbReference>
<keyword evidence="3" id="KW-1185">Reference proteome</keyword>
<dbReference type="Gene3D" id="1.10.287.110">
    <property type="entry name" value="DnaJ domain"/>
    <property type="match status" value="1"/>
</dbReference>
<gene>
    <name evidence="2" type="ORF">LNAT_P1429</name>
</gene>
<feature type="domain" description="J" evidence="1">
    <location>
        <begin position="1"/>
        <end position="60"/>
    </location>
</feature>
<dbReference type="InterPro" id="IPR036869">
    <property type="entry name" value="J_dom_sf"/>
</dbReference>
<proteinExistence type="predicted"/>
<organism evidence="2 3">
    <name type="scientific">Lebetimonas natsushimae</name>
    <dbReference type="NCBI Taxonomy" id="1936991"/>
    <lineage>
        <taxon>Bacteria</taxon>
        <taxon>Pseudomonadati</taxon>
        <taxon>Campylobacterota</taxon>
        <taxon>Epsilonproteobacteria</taxon>
        <taxon>Nautiliales</taxon>
        <taxon>Nautiliaceae</taxon>
        <taxon>Lebetimonas</taxon>
    </lineage>
</organism>
<evidence type="ECO:0000259" key="1">
    <source>
        <dbReference type="PROSITE" id="PS50076"/>
    </source>
</evidence>
<protein>
    <recommendedName>
        <fullName evidence="1">J domain-containing protein</fullName>
    </recommendedName>
</protein>
<dbReference type="CDD" id="cd06257">
    <property type="entry name" value="DnaJ"/>
    <property type="match status" value="1"/>
</dbReference>
<dbReference type="InterPro" id="IPR001623">
    <property type="entry name" value="DnaJ_domain"/>
</dbReference>
<dbReference type="Proteomes" id="UP000217944">
    <property type="component" value="Unassembled WGS sequence"/>
</dbReference>
<accession>A0A292YHB8</accession>
<name>A0A292YHB8_9BACT</name>
<reference evidence="2 3" key="1">
    <citation type="journal article" date="2017" name="Syst. Appl. Microbiol.">
        <title>Lebetimonas natsushimae sp. nov., a novel strictly anaerobic, moderately thermophilic chemoautotroph isolated from a deep-sea hydrothermal vent polychaete nest in the Mid-Okinawa Trough.</title>
        <authorList>
            <person name="Nagata R."/>
            <person name="Takaki Y."/>
            <person name="Tame A."/>
            <person name="Nunoura T."/>
            <person name="Muto H."/>
            <person name="Mino S."/>
            <person name="Sawayama S."/>
            <person name="Takai K."/>
            <person name="Nakagawa S."/>
        </authorList>
    </citation>
    <scope>NUCLEOTIDE SEQUENCE [LARGE SCALE GENOMIC DNA]</scope>
    <source>
        <strain evidence="2 3">HS1857</strain>
    </source>
</reference>